<evidence type="ECO:0000313" key="2">
    <source>
        <dbReference type="EMBL" id="KAG1772614.1"/>
    </source>
</evidence>
<feature type="transmembrane region" description="Helical" evidence="1">
    <location>
        <begin position="87"/>
        <end position="106"/>
    </location>
</feature>
<reference evidence="2" key="1">
    <citation type="journal article" date="2020" name="New Phytol.">
        <title>Comparative genomics reveals dynamic genome evolution in host specialist ectomycorrhizal fungi.</title>
        <authorList>
            <person name="Lofgren L.A."/>
            <person name="Nguyen N.H."/>
            <person name="Vilgalys R."/>
            <person name="Ruytinx J."/>
            <person name="Liao H.L."/>
            <person name="Branco S."/>
            <person name="Kuo A."/>
            <person name="LaButti K."/>
            <person name="Lipzen A."/>
            <person name="Andreopoulos W."/>
            <person name="Pangilinan J."/>
            <person name="Riley R."/>
            <person name="Hundley H."/>
            <person name="Na H."/>
            <person name="Barry K."/>
            <person name="Grigoriev I.V."/>
            <person name="Stajich J.E."/>
            <person name="Kennedy P.G."/>
        </authorList>
    </citation>
    <scope>NUCLEOTIDE SEQUENCE</scope>
    <source>
        <strain evidence="2">DOB743</strain>
    </source>
</reference>
<protein>
    <submittedName>
        <fullName evidence="2">Uncharacterized protein</fullName>
    </submittedName>
</protein>
<gene>
    <name evidence="2" type="ORF">EV702DRAFT_620714</name>
</gene>
<dbReference type="AlphaFoldDB" id="A0A9P6ZMN7"/>
<keyword evidence="1" id="KW-1133">Transmembrane helix</keyword>
<keyword evidence="1" id="KW-0472">Membrane</keyword>
<proteinExistence type="predicted"/>
<feature type="transmembrane region" description="Helical" evidence="1">
    <location>
        <begin position="138"/>
        <end position="156"/>
    </location>
</feature>
<comment type="caution">
    <text evidence="2">The sequence shown here is derived from an EMBL/GenBank/DDBJ whole genome shotgun (WGS) entry which is preliminary data.</text>
</comment>
<keyword evidence="3" id="KW-1185">Reference proteome</keyword>
<dbReference type="Proteomes" id="UP000714275">
    <property type="component" value="Unassembled WGS sequence"/>
</dbReference>
<name>A0A9P6ZMN7_9AGAM</name>
<accession>A0A9P6ZMN7</accession>
<evidence type="ECO:0000313" key="3">
    <source>
        <dbReference type="Proteomes" id="UP000714275"/>
    </source>
</evidence>
<sequence length="176" mass="19720">MSPLTGSYRLGVVTDMSFCFLDSSKSARCESSHSPRSCHEFHFHESRFHHCQIQCQPLSTILTTRLFCLPCLSAYFGRAFKLIQNNLAGRVIILASIALTLCPYSVHVSNTVTCMSDCGPRPVQCQGRHKFPGNHCTAWPLTSPFALSLLYIYFLGCPIHDTRLRSTARSFVLTVK</sequence>
<keyword evidence="1" id="KW-0812">Transmembrane</keyword>
<evidence type="ECO:0000256" key="1">
    <source>
        <dbReference type="SAM" id="Phobius"/>
    </source>
</evidence>
<dbReference type="EMBL" id="JABBWD010000052">
    <property type="protein sequence ID" value="KAG1772614.1"/>
    <property type="molecule type" value="Genomic_DNA"/>
</dbReference>
<organism evidence="2 3">
    <name type="scientific">Suillus placidus</name>
    <dbReference type="NCBI Taxonomy" id="48579"/>
    <lineage>
        <taxon>Eukaryota</taxon>
        <taxon>Fungi</taxon>
        <taxon>Dikarya</taxon>
        <taxon>Basidiomycota</taxon>
        <taxon>Agaricomycotina</taxon>
        <taxon>Agaricomycetes</taxon>
        <taxon>Agaricomycetidae</taxon>
        <taxon>Boletales</taxon>
        <taxon>Suillineae</taxon>
        <taxon>Suillaceae</taxon>
        <taxon>Suillus</taxon>
    </lineage>
</organism>